<evidence type="ECO:0000313" key="3">
    <source>
        <dbReference type="Proteomes" id="UP001499895"/>
    </source>
</evidence>
<comment type="caution">
    <text evidence="2">The sequence shown here is derived from an EMBL/GenBank/DDBJ whole genome shotgun (WGS) entry which is preliminary data.</text>
</comment>
<reference evidence="3" key="1">
    <citation type="journal article" date="2019" name="Int. J. Syst. Evol. Microbiol.">
        <title>The Global Catalogue of Microorganisms (GCM) 10K type strain sequencing project: providing services to taxonomists for standard genome sequencing and annotation.</title>
        <authorList>
            <consortium name="The Broad Institute Genomics Platform"/>
            <consortium name="The Broad Institute Genome Sequencing Center for Infectious Disease"/>
            <person name="Wu L."/>
            <person name="Ma J."/>
        </authorList>
    </citation>
    <scope>NUCLEOTIDE SEQUENCE [LARGE SCALE GENOMIC DNA]</scope>
    <source>
        <strain evidence="3">JCM 10649</strain>
    </source>
</reference>
<organism evidence="2 3">
    <name type="scientific">Streptomyces stramineus</name>
    <dbReference type="NCBI Taxonomy" id="173861"/>
    <lineage>
        <taxon>Bacteria</taxon>
        <taxon>Bacillati</taxon>
        <taxon>Actinomycetota</taxon>
        <taxon>Actinomycetes</taxon>
        <taxon>Kitasatosporales</taxon>
        <taxon>Streptomycetaceae</taxon>
        <taxon>Streptomyces</taxon>
    </lineage>
</organism>
<dbReference type="EMBL" id="BAAAHB010000092">
    <property type="protein sequence ID" value="GAA0486342.1"/>
    <property type="molecule type" value="Genomic_DNA"/>
</dbReference>
<dbReference type="SUPFAM" id="SSF47336">
    <property type="entry name" value="ACP-like"/>
    <property type="match status" value="1"/>
</dbReference>
<proteinExistence type="predicted"/>
<protein>
    <recommendedName>
        <fullName evidence="1">Carrier domain-containing protein</fullName>
    </recommendedName>
</protein>
<dbReference type="Pfam" id="PF00550">
    <property type="entry name" value="PP-binding"/>
    <property type="match status" value="1"/>
</dbReference>
<evidence type="ECO:0000259" key="1">
    <source>
        <dbReference type="Pfam" id="PF00550"/>
    </source>
</evidence>
<name>A0ABP3KTT8_9ACTN</name>
<dbReference type="InterPro" id="IPR009081">
    <property type="entry name" value="PP-bd_ACP"/>
</dbReference>
<feature type="domain" description="Carrier" evidence="1">
    <location>
        <begin position="8"/>
        <end position="70"/>
    </location>
</feature>
<dbReference type="Gene3D" id="1.10.1200.10">
    <property type="entry name" value="ACP-like"/>
    <property type="match status" value="1"/>
</dbReference>
<dbReference type="InterPro" id="IPR036736">
    <property type="entry name" value="ACP-like_sf"/>
</dbReference>
<accession>A0ABP3KTT8</accession>
<sequence>MSGSYPLIVASLTETFRIPADLIAPDKSFQDLDLDSLALVELALVVGERTGIDLHELTAESTLAETAAFLDRAGAGSAAVAGPRPAR</sequence>
<gene>
    <name evidence="2" type="ORF">GCM10009544_54700</name>
</gene>
<dbReference type="Proteomes" id="UP001499895">
    <property type="component" value="Unassembled WGS sequence"/>
</dbReference>
<evidence type="ECO:0000313" key="2">
    <source>
        <dbReference type="EMBL" id="GAA0486342.1"/>
    </source>
</evidence>
<keyword evidence="3" id="KW-1185">Reference proteome</keyword>
<dbReference type="RefSeq" id="WP_344095702.1">
    <property type="nucleotide sequence ID" value="NZ_BAAAHB010000092.1"/>
</dbReference>